<gene>
    <name evidence="1" type="ORF">ACFPP9_24705</name>
</gene>
<name>A0ABW0Q5Q6_9HYPH</name>
<keyword evidence="2" id="KW-1185">Reference proteome</keyword>
<sequence length="63" mass="7198">MSEVANEQEFTLVMLAKLVDLMLRKDTNLDGDCGFPSHEAELLEMREALFSQPVVKRGLLYRV</sequence>
<organism evidence="1 2">
    <name type="scientific">Kaistia terrae</name>
    <dbReference type="NCBI Taxonomy" id="537017"/>
    <lineage>
        <taxon>Bacteria</taxon>
        <taxon>Pseudomonadati</taxon>
        <taxon>Pseudomonadota</taxon>
        <taxon>Alphaproteobacteria</taxon>
        <taxon>Hyphomicrobiales</taxon>
        <taxon>Kaistiaceae</taxon>
        <taxon>Kaistia</taxon>
    </lineage>
</organism>
<dbReference type="RefSeq" id="WP_266346278.1">
    <property type="nucleotide sequence ID" value="NZ_JAPKNH010000015.1"/>
</dbReference>
<proteinExistence type="predicted"/>
<dbReference type="EMBL" id="JBHSML010000031">
    <property type="protein sequence ID" value="MFC5518987.1"/>
    <property type="molecule type" value="Genomic_DNA"/>
</dbReference>
<evidence type="ECO:0000313" key="1">
    <source>
        <dbReference type="EMBL" id="MFC5518987.1"/>
    </source>
</evidence>
<reference evidence="2" key="1">
    <citation type="journal article" date="2019" name="Int. J. Syst. Evol. Microbiol.">
        <title>The Global Catalogue of Microorganisms (GCM) 10K type strain sequencing project: providing services to taxonomists for standard genome sequencing and annotation.</title>
        <authorList>
            <consortium name="The Broad Institute Genomics Platform"/>
            <consortium name="The Broad Institute Genome Sequencing Center for Infectious Disease"/>
            <person name="Wu L."/>
            <person name="Ma J."/>
        </authorList>
    </citation>
    <scope>NUCLEOTIDE SEQUENCE [LARGE SCALE GENOMIC DNA]</scope>
    <source>
        <strain evidence="2">KACC 12633</strain>
    </source>
</reference>
<evidence type="ECO:0000313" key="2">
    <source>
        <dbReference type="Proteomes" id="UP001596150"/>
    </source>
</evidence>
<dbReference type="Proteomes" id="UP001596150">
    <property type="component" value="Unassembled WGS sequence"/>
</dbReference>
<protein>
    <submittedName>
        <fullName evidence="1">Uncharacterized protein</fullName>
    </submittedName>
</protein>
<accession>A0ABW0Q5Q6</accession>
<comment type="caution">
    <text evidence="1">The sequence shown here is derived from an EMBL/GenBank/DDBJ whole genome shotgun (WGS) entry which is preliminary data.</text>
</comment>